<organism evidence="1 2">
    <name type="scientific">Sphingobacterium corticibacterium</name>
    <dbReference type="NCBI Taxonomy" id="2484746"/>
    <lineage>
        <taxon>Bacteria</taxon>
        <taxon>Pseudomonadati</taxon>
        <taxon>Bacteroidota</taxon>
        <taxon>Sphingobacteriia</taxon>
        <taxon>Sphingobacteriales</taxon>
        <taxon>Sphingobacteriaceae</taxon>
        <taxon>Sphingobacterium</taxon>
    </lineage>
</organism>
<comment type="caution">
    <text evidence="1">The sequence shown here is derived from an EMBL/GenBank/DDBJ whole genome shotgun (WGS) entry which is preliminary data.</text>
</comment>
<dbReference type="OrthoDB" id="705279at2"/>
<proteinExistence type="predicted"/>
<keyword evidence="2" id="KW-1185">Reference proteome</keyword>
<dbReference type="AlphaFoldDB" id="A0A4Q6XFY7"/>
<dbReference type="Pfam" id="PF05655">
    <property type="entry name" value="AvrD"/>
    <property type="match status" value="1"/>
</dbReference>
<accession>A0A4Q6XFY7</accession>
<dbReference type="EMBL" id="SGIT01000006">
    <property type="protein sequence ID" value="RZF57895.1"/>
    <property type="molecule type" value="Genomic_DNA"/>
</dbReference>
<evidence type="ECO:0008006" key="3">
    <source>
        <dbReference type="Google" id="ProtNLM"/>
    </source>
</evidence>
<evidence type="ECO:0000313" key="2">
    <source>
        <dbReference type="Proteomes" id="UP000292855"/>
    </source>
</evidence>
<reference evidence="1 2" key="1">
    <citation type="submission" date="2019-02" db="EMBL/GenBank/DDBJ databases">
        <authorList>
            <person name="Li Y."/>
        </authorList>
    </citation>
    <scope>NUCLEOTIDE SEQUENCE [LARGE SCALE GENOMIC DNA]</scope>
    <source>
        <strain evidence="1 2">30C10-4-7</strain>
    </source>
</reference>
<sequence>MMEMKQFDSMEEVLGIAPTRYFAEAFRHYHVRLDELIKNGDSLSGNIHVCYDGPARPRNEDVHLGSLEYTALLMRLGGHALNRLGMIGPCDIARGFASSLDVKVSHSLGTGQFPFRCRLLESRNSLNCVQGTCSTIEVDIGGNRSKIKIDHRGGRRYLILPEVKKMHDTDGSMQLYGTGYRARDLHIADVGINVIQKVARARFEYEPLSAEESYQGIGTARHMLLPTEGIQLFGQLMQALLYQLDSTDREICPNIWLRSMNLRCRRPLFGTSGSAFVQFDRIQRILSGGHTWQIIDLSGEVGNYQGKFRVAHQII</sequence>
<gene>
    <name evidence="1" type="ORF">EWE74_19690</name>
</gene>
<name>A0A4Q6XFY7_9SPHI</name>
<dbReference type="Proteomes" id="UP000292855">
    <property type="component" value="Unassembled WGS sequence"/>
</dbReference>
<dbReference type="RefSeq" id="WP_130143382.1">
    <property type="nucleotide sequence ID" value="NZ_SGIT01000006.1"/>
</dbReference>
<protein>
    <recommendedName>
        <fullName evidence="3">Avirulence D protein</fullName>
    </recommendedName>
</protein>
<evidence type="ECO:0000313" key="1">
    <source>
        <dbReference type="EMBL" id="RZF57895.1"/>
    </source>
</evidence>
<dbReference type="InterPro" id="IPR008799">
    <property type="entry name" value="Pseudomon_AvrD"/>
</dbReference>